<name>A0A9Q1BGU6_HOLLE</name>
<dbReference type="EMBL" id="JAIZAY010000018">
    <property type="protein sequence ID" value="KAJ8024649.1"/>
    <property type="molecule type" value="Genomic_DNA"/>
</dbReference>
<evidence type="ECO:0000313" key="2">
    <source>
        <dbReference type="Proteomes" id="UP001152320"/>
    </source>
</evidence>
<comment type="caution">
    <text evidence="1">The sequence shown here is derived from an EMBL/GenBank/DDBJ whole genome shotgun (WGS) entry which is preliminary data.</text>
</comment>
<proteinExistence type="predicted"/>
<gene>
    <name evidence="1" type="ORF">HOLleu_34609</name>
</gene>
<dbReference type="OrthoDB" id="10062732at2759"/>
<dbReference type="Proteomes" id="UP001152320">
    <property type="component" value="Chromosome 18"/>
</dbReference>
<evidence type="ECO:0000313" key="1">
    <source>
        <dbReference type="EMBL" id="KAJ8024649.1"/>
    </source>
</evidence>
<dbReference type="InterPro" id="IPR006758">
    <property type="entry name" value="A32L"/>
</dbReference>
<sequence length="153" mass="17802">MDPRFQHPFTCVIAIPTRSGKTVFLNKLLTHARVMIHEPPEAIVWFYGEYQPLYDQMFETLGEIIRFVEGVPQSFDDFIDKSKRNLIILDDLMSETANDKTISNLFTKGSHHKNVSVILVSQNLFHRGRENRTISLNTVIISFYSKTLETRRK</sequence>
<accession>A0A9Q1BGU6</accession>
<reference evidence="1" key="1">
    <citation type="submission" date="2021-10" db="EMBL/GenBank/DDBJ databases">
        <title>Tropical sea cucumber genome reveals ecological adaptation and Cuvierian tubules defense mechanism.</title>
        <authorList>
            <person name="Chen T."/>
        </authorList>
    </citation>
    <scope>NUCLEOTIDE SEQUENCE</scope>
    <source>
        <strain evidence="1">Nanhai2018</strain>
        <tissue evidence="1">Muscle</tissue>
    </source>
</reference>
<organism evidence="1 2">
    <name type="scientific">Holothuria leucospilota</name>
    <name type="common">Black long sea cucumber</name>
    <name type="synonym">Mertensiothuria leucospilota</name>
    <dbReference type="NCBI Taxonomy" id="206669"/>
    <lineage>
        <taxon>Eukaryota</taxon>
        <taxon>Metazoa</taxon>
        <taxon>Echinodermata</taxon>
        <taxon>Eleutherozoa</taxon>
        <taxon>Echinozoa</taxon>
        <taxon>Holothuroidea</taxon>
        <taxon>Aspidochirotacea</taxon>
        <taxon>Aspidochirotida</taxon>
        <taxon>Holothuriidae</taxon>
        <taxon>Holothuria</taxon>
    </lineage>
</organism>
<protein>
    <submittedName>
        <fullName evidence="1">Uncharacterized protein</fullName>
    </submittedName>
</protein>
<dbReference type="Pfam" id="PF04665">
    <property type="entry name" value="Pox_A32"/>
    <property type="match status" value="1"/>
</dbReference>
<dbReference type="InterPro" id="IPR027417">
    <property type="entry name" value="P-loop_NTPase"/>
</dbReference>
<dbReference type="SUPFAM" id="SSF52540">
    <property type="entry name" value="P-loop containing nucleoside triphosphate hydrolases"/>
    <property type="match status" value="1"/>
</dbReference>
<keyword evidence="2" id="KW-1185">Reference proteome</keyword>
<dbReference type="AlphaFoldDB" id="A0A9Q1BGU6"/>